<dbReference type="PANTHER" id="PTHR22677">
    <property type="entry name" value="ANKYRIN REPEAT DOMAIN-CONTAINING PROTEIN 60"/>
    <property type="match status" value="1"/>
</dbReference>
<feature type="repeat" description="ANK" evidence="1">
    <location>
        <begin position="286"/>
        <end position="318"/>
    </location>
</feature>
<reference evidence="2 3" key="1">
    <citation type="journal article" date="2020" name="Genomics">
        <title>Complete, high-quality genomes from long-read metagenomic sequencing of two wolf lichen thalli reveals enigmatic genome architecture.</title>
        <authorList>
            <person name="McKenzie S.K."/>
            <person name="Walston R.F."/>
            <person name="Allen J.L."/>
        </authorList>
    </citation>
    <scope>NUCLEOTIDE SEQUENCE [LARGE SCALE GENOMIC DNA]</scope>
    <source>
        <strain evidence="2">WasteWater1</strain>
    </source>
</reference>
<keyword evidence="3" id="KW-1185">Reference proteome</keyword>
<gene>
    <name evidence="2" type="ORF">HO133_007663</name>
</gene>
<name>A0A8H6CQU5_9LECA</name>
<organism evidence="2 3">
    <name type="scientific">Letharia lupina</name>
    <dbReference type="NCBI Taxonomy" id="560253"/>
    <lineage>
        <taxon>Eukaryota</taxon>
        <taxon>Fungi</taxon>
        <taxon>Dikarya</taxon>
        <taxon>Ascomycota</taxon>
        <taxon>Pezizomycotina</taxon>
        <taxon>Lecanoromycetes</taxon>
        <taxon>OSLEUM clade</taxon>
        <taxon>Lecanoromycetidae</taxon>
        <taxon>Lecanorales</taxon>
        <taxon>Lecanorineae</taxon>
        <taxon>Parmeliaceae</taxon>
        <taxon>Letharia</taxon>
    </lineage>
</organism>
<feature type="repeat" description="ANK" evidence="1">
    <location>
        <begin position="319"/>
        <end position="343"/>
    </location>
</feature>
<dbReference type="InterPro" id="IPR002110">
    <property type="entry name" value="Ankyrin_rpt"/>
</dbReference>
<sequence length="343" mass="38299">MTDHFSVASGAVGVVSLGLTVCQGLLQYYSSWRHAQKDVDAMCASLKGLTKTFRLVKITIKDRKFNQPVVDRVTASIDLCETGVDELDAKLLKVKMTPVKENGDQIQGQFRRALYPFRESTPLKLREMISDLRDKLSLAISTLQLLHVYLKNMTSNQDAEDSLSLFNGYRLCISETNKKTLLTDGKKQPGISYYVTPVSRTGWEEKRERCVGFYQGDPSWRDIGARMKKNILLAYAAQNWGNHARKAPSHNTILDELVLEFLGRRANLVFSTGVIRHFLLGVAAPTDGTALNVAAFFGLEKTVLTLLREGYNVNAEDSCGWTALHVAAGTEHENIVQLLLEKD</sequence>
<dbReference type="EMBL" id="JACCJB010000004">
    <property type="protein sequence ID" value="KAF6227935.1"/>
    <property type="molecule type" value="Genomic_DNA"/>
</dbReference>
<keyword evidence="1" id="KW-0040">ANK repeat</keyword>
<evidence type="ECO:0000313" key="3">
    <source>
        <dbReference type="Proteomes" id="UP000593566"/>
    </source>
</evidence>
<protein>
    <recommendedName>
        <fullName evidence="4">Ankyrin repeat protein</fullName>
    </recommendedName>
</protein>
<evidence type="ECO:0000256" key="1">
    <source>
        <dbReference type="PROSITE-ProRule" id="PRU00023"/>
    </source>
</evidence>
<dbReference type="Pfam" id="PF12796">
    <property type="entry name" value="Ank_2"/>
    <property type="match status" value="1"/>
</dbReference>
<accession>A0A8H6CQU5</accession>
<evidence type="ECO:0008006" key="4">
    <source>
        <dbReference type="Google" id="ProtNLM"/>
    </source>
</evidence>
<dbReference type="GeneID" id="59336060"/>
<dbReference type="PROSITE" id="PS50088">
    <property type="entry name" value="ANK_REPEAT"/>
    <property type="match status" value="2"/>
</dbReference>
<dbReference type="InterPro" id="IPR039323">
    <property type="entry name" value="ANKRD_45/46/60"/>
</dbReference>
<dbReference type="Proteomes" id="UP000593566">
    <property type="component" value="Unassembled WGS sequence"/>
</dbReference>
<evidence type="ECO:0000313" key="2">
    <source>
        <dbReference type="EMBL" id="KAF6227935.1"/>
    </source>
</evidence>
<dbReference type="PANTHER" id="PTHR22677:SF4">
    <property type="entry name" value="USHER SYNDROME TYPE-1G PROTEIN-LIKE PROTEIN"/>
    <property type="match status" value="1"/>
</dbReference>
<dbReference type="SUPFAM" id="SSF48403">
    <property type="entry name" value="Ankyrin repeat"/>
    <property type="match status" value="1"/>
</dbReference>
<dbReference type="RefSeq" id="XP_037155869.1">
    <property type="nucleotide sequence ID" value="XM_037298533.1"/>
</dbReference>
<dbReference type="PROSITE" id="PS50297">
    <property type="entry name" value="ANK_REP_REGION"/>
    <property type="match status" value="1"/>
</dbReference>
<dbReference type="AlphaFoldDB" id="A0A8H6CQU5"/>
<dbReference type="InterPro" id="IPR036770">
    <property type="entry name" value="Ankyrin_rpt-contain_sf"/>
</dbReference>
<comment type="caution">
    <text evidence="2">The sequence shown here is derived from an EMBL/GenBank/DDBJ whole genome shotgun (WGS) entry which is preliminary data.</text>
</comment>
<dbReference type="Gene3D" id="1.25.40.20">
    <property type="entry name" value="Ankyrin repeat-containing domain"/>
    <property type="match status" value="1"/>
</dbReference>
<proteinExistence type="predicted"/>